<evidence type="ECO:0000256" key="5">
    <source>
        <dbReference type="ARBA" id="ARBA00022692"/>
    </source>
</evidence>
<dbReference type="InterPro" id="IPR032675">
    <property type="entry name" value="LRR_dom_sf"/>
</dbReference>
<feature type="region of interest" description="Disordered" evidence="13">
    <location>
        <begin position="346"/>
        <end position="367"/>
    </location>
</feature>
<dbReference type="FunFam" id="3.40.50.10140:FF:000001">
    <property type="entry name" value="Toll-like receptor 2"/>
    <property type="match status" value="1"/>
</dbReference>
<proteinExistence type="inferred from homology"/>
<dbReference type="AlphaFoldDB" id="A0AAN8FXR4"/>
<feature type="signal peptide" evidence="15">
    <location>
        <begin position="1"/>
        <end position="19"/>
    </location>
</feature>
<evidence type="ECO:0000256" key="8">
    <source>
        <dbReference type="ARBA" id="ARBA00022859"/>
    </source>
</evidence>
<protein>
    <recommendedName>
        <fullName evidence="16">TIR domain-containing protein</fullName>
    </recommendedName>
</protein>
<evidence type="ECO:0000256" key="12">
    <source>
        <dbReference type="ARBA" id="ARBA00023180"/>
    </source>
</evidence>
<evidence type="ECO:0000256" key="9">
    <source>
        <dbReference type="ARBA" id="ARBA00022989"/>
    </source>
</evidence>
<evidence type="ECO:0000256" key="1">
    <source>
        <dbReference type="ARBA" id="ARBA00004479"/>
    </source>
</evidence>
<dbReference type="GO" id="GO:0005886">
    <property type="term" value="C:plasma membrane"/>
    <property type="evidence" value="ECO:0007669"/>
    <property type="project" value="TreeGrafter"/>
</dbReference>
<dbReference type="PANTHER" id="PTHR24365:SF541">
    <property type="entry name" value="PROTEIN TOLL-RELATED"/>
    <property type="match status" value="1"/>
</dbReference>
<dbReference type="GO" id="GO:0004888">
    <property type="term" value="F:transmembrane signaling receptor activity"/>
    <property type="evidence" value="ECO:0007669"/>
    <property type="project" value="InterPro"/>
</dbReference>
<name>A0AAN8FXR4_PATCE</name>
<keyword evidence="9 14" id="KW-1133">Transmembrane helix</keyword>
<keyword evidence="10 14" id="KW-0472">Membrane</keyword>
<dbReference type="PRINTS" id="PR01537">
    <property type="entry name" value="INTRLKN1R1F"/>
</dbReference>
<dbReference type="InterPro" id="IPR000157">
    <property type="entry name" value="TIR_dom"/>
</dbReference>
<comment type="similarity">
    <text evidence="2">Belongs to the Toll-like receptor family.</text>
</comment>
<evidence type="ECO:0000259" key="16">
    <source>
        <dbReference type="PROSITE" id="PS50104"/>
    </source>
</evidence>
<organism evidence="17 18">
    <name type="scientific">Patella caerulea</name>
    <name type="common">Rayed Mediterranean limpet</name>
    <dbReference type="NCBI Taxonomy" id="87958"/>
    <lineage>
        <taxon>Eukaryota</taxon>
        <taxon>Metazoa</taxon>
        <taxon>Spiralia</taxon>
        <taxon>Lophotrochozoa</taxon>
        <taxon>Mollusca</taxon>
        <taxon>Gastropoda</taxon>
        <taxon>Patellogastropoda</taxon>
        <taxon>Patelloidea</taxon>
        <taxon>Patellidae</taxon>
        <taxon>Patella</taxon>
    </lineage>
</organism>
<dbReference type="PANTHER" id="PTHR24365">
    <property type="entry name" value="TOLL-LIKE RECEPTOR"/>
    <property type="match status" value="1"/>
</dbReference>
<dbReference type="SUPFAM" id="SSF52200">
    <property type="entry name" value="Toll/Interleukin receptor TIR domain"/>
    <property type="match status" value="1"/>
</dbReference>
<dbReference type="InterPro" id="IPR035897">
    <property type="entry name" value="Toll_tir_struct_dom_sf"/>
</dbReference>
<evidence type="ECO:0000256" key="3">
    <source>
        <dbReference type="ARBA" id="ARBA00022588"/>
    </source>
</evidence>
<dbReference type="GO" id="GO:0045087">
    <property type="term" value="P:innate immune response"/>
    <property type="evidence" value="ECO:0007669"/>
    <property type="project" value="UniProtKB-KW"/>
</dbReference>
<evidence type="ECO:0000313" key="18">
    <source>
        <dbReference type="Proteomes" id="UP001347796"/>
    </source>
</evidence>
<dbReference type="GO" id="GO:0002224">
    <property type="term" value="P:toll-like receptor signaling pathway"/>
    <property type="evidence" value="ECO:0007669"/>
    <property type="project" value="InterPro"/>
</dbReference>
<feature type="chain" id="PRO_5042944847" description="TIR domain-containing protein" evidence="15">
    <location>
        <begin position="20"/>
        <end position="872"/>
    </location>
</feature>
<evidence type="ECO:0000256" key="2">
    <source>
        <dbReference type="ARBA" id="ARBA00009634"/>
    </source>
</evidence>
<keyword evidence="3" id="KW-0399">Innate immunity</keyword>
<evidence type="ECO:0000256" key="11">
    <source>
        <dbReference type="ARBA" id="ARBA00023170"/>
    </source>
</evidence>
<evidence type="ECO:0000256" key="15">
    <source>
        <dbReference type="SAM" id="SignalP"/>
    </source>
</evidence>
<dbReference type="EMBL" id="JAZGQO010000021">
    <property type="protein sequence ID" value="KAK6166302.1"/>
    <property type="molecule type" value="Genomic_DNA"/>
</dbReference>
<evidence type="ECO:0000256" key="6">
    <source>
        <dbReference type="ARBA" id="ARBA00022729"/>
    </source>
</evidence>
<dbReference type="SMART" id="SM00369">
    <property type="entry name" value="LRR_TYP"/>
    <property type="match status" value="8"/>
</dbReference>
<evidence type="ECO:0000256" key="14">
    <source>
        <dbReference type="SAM" id="Phobius"/>
    </source>
</evidence>
<dbReference type="Pfam" id="PF01582">
    <property type="entry name" value="TIR"/>
    <property type="match status" value="1"/>
</dbReference>
<gene>
    <name evidence="17" type="ORF">SNE40_023032</name>
</gene>
<dbReference type="InterPro" id="IPR001611">
    <property type="entry name" value="Leu-rich_rpt"/>
</dbReference>
<accession>A0AAN8FXR4</accession>
<keyword evidence="12" id="KW-0325">Glycoprotein</keyword>
<dbReference type="InterPro" id="IPR000372">
    <property type="entry name" value="LRRNT"/>
</dbReference>
<dbReference type="InterPro" id="IPR017241">
    <property type="entry name" value="Toll-like_receptor"/>
</dbReference>
<dbReference type="PIRSF" id="PIRSF037595">
    <property type="entry name" value="Toll-like_receptor"/>
    <property type="match status" value="1"/>
</dbReference>
<dbReference type="SMART" id="SM00365">
    <property type="entry name" value="LRR_SD22"/>
    <property type="match status" value="5"/>
</dbReference>
<comment type="caution">
    <text evidence="17">The sequence shown here is derived from an EMBL/GenBank/DDBJ whole genome shotgun (WGS) entry which is preliminary data.</text>
</comment>
<sequence>MSLLKVTMLVLMVGESVISSHHDICENCVCRQLTIDCTNNSLKAVPPNIPPNTTILILKDNNIEEIPDYIFNQTSLVSLDISNNNISYLSRNSFYGLETLITLKLQHNRMDFTVSYPDDVFKPLVNLKNLDLSSNLVLSTINESYPNRALRHLKSLQELNIDGIPNLNLGEGFSNLTNLLHLNFSGNCQTSNIYNNTFVPVSHIHELILSQCHLRLIHNSSFGVFTQLRLLDISFNINLGIDRAFRALRSLNSPDLRVLDLSSVVDPFAVGIVISGVNMNQIKHLNITELYFNHNRLELIELEAIPQIPETLQVISVLDNRATYGWYLFGLENLINLVCVDSSQQYSSHDPESHHTPQSSRYVSSFSKSRDNDSTFCQKMNVSSVDLFNINQSNISSLPAGKPLEIENGLHTPALSSLSFNLKNFTISVPPNIKYVNVSKSIINFPIPNMRFGNNSVKLLDMSGNILNRWEGPIGGVTKLEWLSLSNNFCDYINETFFDSFPGLRELFVASNFLAAVFEADVKGNIFHKLQTLETLDISENKIRTLPPALLRGLVNLKKLDLSKNILKAWTLDIDHMKDLRYIDLSTNQLTSLPVQFRNYGDSQYDANKELTVDLSGQTLRCTCDTLPFLKWMKSNKTIFVRRDDYKCEDNKKKELTLSNLDAIILQLERQCASLSVMVTILTGSLFVIASVLIGSLIYRYRWKLRYFYYLTRNRYHKAFPLDDNENTQFEYHAFVSYADEDRLLVTQDMRQKLETEHGLNLCIHHRDFVPGEDIAANILSAVRNSKKTLVLLTKHFLNSYWCIYELNMAKVESISTGRNVIIVIVCERIPANELPEALVQLMRADSYIDYTDDPEGNVVFWANLRRSILAD</sequence>
<dbReference type="PROSITE" id="PS50104">
    <property type="entry name" value="TIR"/>
    <property type="match status" value="1"/>
</dbReference>
<evidence type="ECO:0000256" key="13">
    <source>
        <dbReference type="SAM" id="MobiDB-lite"/>
    </source>
</evidence>
<keyword evidence="11" id="KW-0675">Receptor</keyword>
<dbReference type="Gene3D" id="3.80.10.10">
    <property type="entry name" value="Ribonuclease Inhibitor"/>
    <property type="match status" value="4"/>
</dbReference>
<dbReference type="Gene3D" id="3.40.50.10140">
    <property type="entry name" value="Toll/interleukin-1 receptor homology (TIR) domain"/>
    <property type="match status" value="1"/>
</dbReference>
<reference evidence="17 18" key="1">
    <citation type="submission" date="2024-01" db="EMBL/GenBank/DDBJ databases">
        <title>The genome of the rayed Mediterranean limpet Patella caerulea (Linnaeus, 1758).</title>
        <authorList>
            <person name="Anh-Thu Weber A."/>
            <person name="Halstead-Nussloch G."/>
        </authorList>
    </citation>
    <scope>NUCLEOTIDE SEQUENCE [LARGE SCALE GENOMIC DNA]</scope>
    <source>
        <strain evidence="17">AATW-2023a</strain>
        <tissue evidence="17">Whole specimen</tissue>
    </source>
</reference>
<dbReference type="InterPro" id="IPR003591">
    <property type="entry name" value="Leu-rich_rpt_typical-subtyp"/>
</dbReference>
<dbReference type="Pfam" id="PF13306">
    <property type="entry name" value="LRR_5"/>
    <property type="match status" value="1"/>
</dbReference>
<evidence type="ECO:0000256" key="7">
    <source>
        <dbReference type="ARBA" id="ARBA00022737"/>
    </source>
</evidence>
<keyword evidence="8" id="KW-0391">Immunity</keyword>
<dbReference type="SUPFAM" id="SSF52058">
    <property type="entry name" value="L domain-like"/>
    <property type="match status" value="2"/>
</dbReference>
<dbReference type="Proteomes" id="UP001347796">
    <property type="component" value="Unassembled WGS sequence"/>
</dbReference>
<dbReference type="Pfam" id="PF13855">
    <property type="entry name" value="LRR_8"/>
    <property type="match status" value="2"/>
</dbReference>
<evidence type="ECO:0000313" key="17">
    <source>
        <dbReference type="EMBL" id="KAK6166302.1"/>
    </source>
</evidence>
<keyword evidence="7" id="KW-0677">Repeat</keyword>
<dbReference type="PROSITE" id="PS51450">
    <property type="entry name" value="LRR"/>
    <property type="match status" value="1"/>
</dbReference>
<keyword evidence="4" id="KW-0433">Leucine-rich repeat</keyword>
<feature type="transmembrane region" description="Helical" evidence="14">
    <location>
        <begin position="675"/>
        <end position="699"/>
    </location>
</feature>
<keyword evidence="6 15" id="KW-0732">Signal</keyword>
<evidence type="ECO:0000256" key="10">
    <source>
        <dbReference type="ARBA" id="ARBA00023136"/>
    </source>
</evidence>
<dbReference type="SMART" id="SM00364">
    <property type="entry name" value="LRR_BAC"/>
    <property type="match status" value="4"/>
</dbReference>
<dbReference type="SMART" id="SM00255">
    <property type="entry name" value="TIR"/>
    <property type="match status" value="1"/>
</dbReference>
<dbReference type="InterPro" id="IPR026906">
    <property type="entry name" value="LRR_5"/>
</dbReference>
<feature type="domain" description="TIR" evidence="16">
    <location>
        <begin position="730"/>
        <end position="869"/>
    </location>
</feature>
<keyword evidence="5 14" id="KW-0812">Transmembrane</keyword>
<dbReference type="SMART" id="SM00013">
    <property type="entry name" value="LRRNT"/>
    <property type="match status" value="1"/>
</dbReference>
<keyword evidence="18" id="KW-1185">Reference proteome</keyword>
<comment type="subcellular location">
    <subcellularLocation>
        <location evidence="1">Membrane</location>
        <topology evidence="1">Single-pass type I membrane protein</topology>
    </subcellularLocation>
</comment>
<evidence type="ECO:0000256" key="4">
    <source>
        <dbReference type="ARBA" id="ARBA00022614"/>
    </source>
</evidence>